<evidence type="ECO:0000256" key="1">
    <source>
        <dbReference type="ARBA" id="ARBA00022737"/>
    </source>
</evidence>
<dbReference type="AlphaFoldDB" id="A0A318KTY4"/>
<dbReference type="Pfam" id="PF05043">
    <property type="entry name" value="Mga"/>
    <property type="match status" value="1"/>
</dbReference>
<keyword evidence="1" id="KW-0677">Repeat</keyword>
<dbReference type="Gene3D" id="1.10.1790.10">
    <property type="entry name" value="PRD domain"/>
    <property type="match status" value="1"/>
</dbReference>
<dbReference type="Pfam" id="PF08279">
    <property type="entry name" value="HTH_11"/>
    <property type="match status" value="1"/>
</dbReference>
<comment type="caution">
    <text evidence="7">The sequence shown here is derived from an EMBL/GenBank/DDBJ whole genome shotgun (WGS) entry which is preliminary data.</text>
</comment>
<dbReference type="InterPro" id="IPR013196">
    <property type="entry name" value="HTH_11"/>
</dbReference>
<keyword evidence="4" id="KW-0804">Transcription</keyword>
<keyword evidence="8" id="KW-1185">Reference proteome</keyword>
<keyword evidence="2" id="KW-0805">Transcription regulation</keyword>
<evidence type="ECO:0000256" key="4">
    <source>
        <dbReference type="ARBA" id="ARBA00023163"/>
    </source>
</evidence>
<sequence length="655" mass="76315">MLNQLKTLFNAYYKLDCHRVIGGTIMSVFTSREKKLIKYLSQRDAWVSSNEIVSFFGISLRTLRSDVKNINTSGSYILSSNQGYRIIKKTKEIEELLQDKDQPETSDENNRELIILKELLISKQPLDYFDLANSLFISEQTLLTSITALKKIIAPYEVTIIRRKTTLALKGTEKNIRRLFCDMVYKEAENSILNTAILNAFFVDIDVFEIKNTIFKIISEQQFEINDFALNNIVLHVCIIIDRNKYELQPELFEMKPALLDADSPSQCAAQILARITDKYDFKASRNDFDSIYALLLISMKKIGVKENYARLNEFVEPSIIRFVKKLIVEIYNEYYINLDNDEFISNFALHLNNIINRKMSLRNPLLTSIKDSYPTIYEISVFIAKQIQDQYAGIDMNDHQISYIALHVGAQIEKQTLTKIKTVVINPEYLKLNALIYSKLETNFLNDLSITMVSDESELAKIGSKNIDLILTTMPLKGYYTCEIVDVTVFISQKDIETIFAAISDIKKKRMMENDSLLQYFDGTFCYFEHAKNYEEVIKQLCATHKELDDDFLKRVMIREEISPSEYMNIAVLHPIQCDEKSTFITVGIFKKPFRWRKNDINIIFLLSVSQKDKNNFLKILKQLIEMFSSSRWMAHHSYINTYDKFVRFIKEHK</sequence>
<dbReference type="SUPFAM" id="SSF46785">
    <property type="entry name" value="Winged helix' DNA-binding domain"/>
    <property type="match status" value="1"/>
</dbReference>
<accession>A0A318KTY4</accession>
<dbReference type="EMBL" id="QJKH01000004">
    <property type="protein sequence ID" value="PXX80092.1"/>
    <property type="molecule type" value="Genomic_DNA"/>
</dbReference>
<dbReference type="GO" id="GO:0006355">
    <property type="term" value="P:regulation of DNA-templated transcription"/>
    <property type="evidence" value="ECO:0007669"/>
    <property type="project" value="InterPro"/>
</dbReference>
<dbReference type="InterPro" id="IPR016152">
    <property type="entry name" value="PTrfase/Anion_transptr"/>
</dbReference>
<dbReference type="InterPro" id="IPR036390">
    <property type="entry name" value="WH_DNA-bd_sf"/>
</dbReference>
<name>A0A318KTY4_9FIRM</name>
<dbReference type="Gene3D" id="1.10.10.10">
    <property type="entry name" value="Winged helix-like DNA-binding domain superfamily/Winged helix DNA-binding domain"/>
    <property type="match status" value="1"/>
</dbReference>
<dbReference type="InterPro" id="IPR002178">
    <property type="entry name" value="PTS_EIIA_type-2_dom"/>
</dbReference>
<dbReference type="InterPro" id="IPR011608">
    <property type="entry name" value="PRD"/>
</dbReference>
<dbReference type="STRING" id="1034346.GCA_000313565_01591"/>
<dbReference type="PROSITE" id="PS51372">
    <property type="entry name" value="PRD_2"/>
    <property type="match status" value="1"/>
</dbReference>
<dbReference type="InterPro" id="IPR036634">
    <property type="entry name" value="PRD_sf"/>
</dbReference>
<evidence type="ECO:0000256" key="2">
    <source>
        <dbReference type="ARBA" id="ARBA00023015"/>
    </source>
</evidence>
<dbReference type="PANTHER" id="PTHR30185">
    <property type="entry name" value="CRYPTIC BETA-GLUCOSIDE BGL OPERON ANTITERMINATOR"/>
    <property type="match status" value="1"/>
</dbReference>
<feature type="domain" description="PTS EIIA type-2" evidence="5">
    <location>
        <begin position="511"/>
        <end position="654"/>
    </location>
</feature>
<evidence type="ECO:0000256" key="3">
    <source>
        <dbReference type="ARBA" id="ARBA00023159"/>
    </source>
</evidence>
<proteinExistence type="predicted"/>
<evidence type="ECO:0000313" key="8">
    <source>
        <dbReference type="Proteomes" id="UP000247612"/>
    </source>
</evidence>
<organism evidence="7 8">
    <name type="scientific">Dielma fastidiosa</name>
    <dbReference type="NCBI Taxonomy" id="1034346"/>
    <lineage>
        <taxon>Bacteria</taxon>
        <taxon>Bacillati</taxon>
        <taxon>Bacillota</taxon>
        <taxon>Erysipelotrichia</taxon>
        <taxon>Erysipelotrichales</taxon>
        <taxon>Erysipelotrichaceae</taxon>
        <taxon>Dielma</taxon>
    </lineage>
</organism>
<dbReference type="Gene3D" id="3.40.930.10">
    <property type="entry name" value="Mannitol-specific EII, Chain A"/>
    <property type="match status" value="1"/>
</dbReference>
<feature type="domain" description="PRD" evidence="6">
    <location>
        <begin position="315"/>
        <end position="419"/>
    </location>
</feature>
<protein>
    <submittedName>
        <fullName evidence="7">Lichenan operon transcriptional antiterminator</fullName>
    </submittedName>
</protein>
<evidence type="ECO:0000259" key="5">
    <source>
        <dbReference type="PROSITE" id="PS51094"/>
    </source>
</evidence>
<dbReference type="InterPro" id="IPR050661">
    <property type="entry name" value="BglG_antiterminators"/>
</dbReference>
<dbReference type="SUPFAM" id="SSF63520">
    <property type="entry name" value="PTS-regulatory domain, PRD"/>
    <property type="match status" value="1"/>
</dbReference>
<dbReference type="Pfam" id="PF00359">
    <property type="entry name" value="PTS_EIIA_2"/>
    <property type="match status" value="1"/>
</dbReference>
<dbReference type="Pfam" id="PF00874">
    <property type="entry name" value="PRD"/>
    <property type="match status" value="1"/>
</dbReference>
<dbReference type="InterPro" id="IPR036388">
    <property type="entry name" value="WH-like_DNA-bd_sf"/>
</dbReference>
<dbReference type="InterPro" id="IPR007737">
    <property type="entry name" value="Mga_HTH"/>
</dbReference>
<keyword evidence="3" id="KW-0010">Activator</keyword>
<dbReference type="PANTHER" id="PTHR30185:SF12">
    <property type="entry name" value="TRANSCRIPTIONAL REGULATOR MANR"/>
    <property type="match status" value="1"/>
</dbReference>
<dbReference type="Proteomes" id="UP000247612">
    <property type="component" value="Unassembled WGS sequence"/>
</dbReference>
<dbReference type="PROSITE" id="PS51094">
    <property type="entry name" value="PTS_EIIA_TYPE_2"/>
    <property type="match status" value="1"/>
</dbReference>
<evidence type="ECO:0000313" key="7">
    <source>
        <dbReference type="EMBL" id="PXX80092.1"/>
    </source>
</evidence>
<dbReference type="OrthoDB" id="3175596at2"/>
<reference evidence="7 8" key="1">
    <citation type="submission" date="2018-05" db="EMBL/GenBank/DDBJ databases">
        <title>Genomic Encyclopedia of Type Strains, Phase IV (KMG-IV): sequencing the most valuable type-strain genomes for metagenomic binning, comparative biology and taxonomic classification.</title>
        <authorList>
            <person name="Goeker M."/>
        </authorList>
    </citation>
    <scope>NUCLEOTIDE SEQUENCE [LARGE SCALE GENOMIC DNA]</scope>
    <source>
        <strain evidence="7 8">JC118</strain>
    </source>
</reference>
<evidence type="ECO:0000259" key="6">
    <source>
        <dbReference type="PROSITE" id="PS51372"/>
    </source>
</evidence>
<gene>
    <name evidence="7" type="ORF">DES51_10497</name>
</gene>
<dbReference type="SUPFAM" id="SSF55804">
    <property type="entry name" value="Phoshotransferase/anion transport protein"/>
    <property type="match status" value="1"/>
</dbReference>